<evidence type="ECO:0000313" key="1">
    <source>
        <dbReference type="EMBL" id="KAG0574461.1"/>
    </source>
</evidence>
<protein>
    <submittedName>
        <fullName evidence="1">Uncharacterized protein</fullName>
    </submittedName>
</protein>
<proteinExistence type="predicted"/>
<dbReference type="EMBL" id="CM026426">
    <property type="protein sequence ID" value="KAG0574461.1"/>
    <property type="molecule type" value="Genomic_DNA"/>
</dbReference>
<accession>A0A8T0HUQ8</accession>
<dbReference type="AlphaFoldDB" id="A0A8T0HUQ8"/>
<comment type="caution">
    <text evidence="1">The sequence shown here is derived from an EMBL/GenBank/DDBJ whole genome shotgun (WGS) entry which is preliminary data.</text>
</comment>
<keyword evidence="2" id="KW-1185">Reference proteome</keyword>
<sequence length="88" mass="9598">MDQPRTGGLAEIRSICGMWSLRNRTWTRDPDGLAARTWSADRNVRSGPNFSSTLSPETTPGSILAILDCHSFDNVWTSSSVPLSLSTS</sequence>
<name>A0A8T0HUQ8_CERPU</name>
<gene>
    <name evidence="1" type="ORF">KC19_VG263900</name>
</gene>
<organism evidence="1 2">
    <name type="scientific">Ceratodon purpureus</name>
    <name type="common">Fire moss</name>
    <name type="synonym">Dicranum purpureum</name>
    <dbReference type="NCBI Taxonomy" id="3225"/>
    <lineage>
        <taxon>Eukaryota</taxon>
        <taxon>Viridiplantae</taxon>
        <taxon>Streptophyta</taxon>
        <taxon>Embryophyta</taxon>
        <taxon>Bryophyta</taxon>
        <taxon>Bryophytina</taxon>
        <taxon>Bryopsida</taxon>
        <taxon>Dicranidae</taxon>
        <taxon>Pseudoditrichales</taxon>
        <taxon>Ditrichaceae</taxon>
        <taxon>Ceratodon</taxon>
    </lineage>
</organism>
<reference evidence="1" key="1">
    <citation type="submission" date="2020-06" db="EMBL/GenBank/DDBJ databases">
        <title>WGS assembly of Ceratodon purpureus strain R40.</title>
        <authorList>
            <person name="Carey S.B."/>
            <person name="Jenkins J."/>
            <person name="Shu S."/>
            <person name="Lovell J.T."/>
            <person name="Sreedasyam A."/>
            <person name="Maumus F."/>
            <person name="Tiley G.P."/>
            <person name="Fernandez-Pozo N."/>
            <person name="Barry K."/>
            <person name="Chen C."/>
            <person name="Wang M."/>
            <person name="Lipzen A."/>
            <person name="Daum C."/>
            <person name="Saski C.A."/>
            <person name="Payton A.C."/>
            <person name="Mcbreen J.C."/>
            <person name="Conrad R.E."/>
            <person name="Kollar L.M."/>
            <person name="Olsson S."/>
            <person name="Huttunen S."/>
            <person name="Landis J.B."/>
            <person name="Wickett N.J."/>
            <person name="Johnson M.G."/>
            <person name="Rensing S.A."/>
            <person name="Grimwood J."/>
            <person name="Schmutz J."/>
            <person name="Mcdaniel S.F."/>
        </authorList>
    </citation>
    <scope>NUCLEOTIDE SEQUENCE</scope>
    <source>
        <strain evidence="1">R40</strain>
    </source>
</reference>
<dbReference type="Proteomes" id="UP000822688">
    <property type="component" value="Chromosome V"/>
</dbReference>
<evidence type="ECO:0000313" key="2">
    <source>
        <dbReference type="Proteomes" id="UP000822688"/>
    </source>
</evidence>